<organism evidence="3 4">
    <name type="scientific">Cladophialophora carrionii</name>
    <dbReference type="NCBI Taxonomy" id="86049"/>
    <lineage>
        <taxon>Eukaryota</taxon>
        <taxon>Fungi</taxon>
        <taxon>Dikarya</taxon>
        <taxon>Ascomycota</taxon>
        <taxon>Pezizomycotina</taxon>
        <taxon>Eurotiomycetes</taxon>
        <taxon>Chaetothyriomycetidae</taxon>
        <taxon>Chaetothyriales</taxon>
        <taxon>Herpotrichiellaceae</taxon>
        <taxon>Cladophialophora</taxon>
    </lineage>
</organism>
<feature type="domain" description="DUF3669" evidence="2">
    <location>
        <begin position="305"/>
        <end position="368"/>
    </location>
</feature>
<dbReference type="eggNOG" id="ENOG502SHT4">
    <property type="taxonomic scope" value="Eukaryota"/>
</dbReference>
<keyword evidence="4" id="KW-1185">Reference proteome</keyword>
<dbReference type="VEuPathDB" id="FungiDB:CLCR_10236"/>
<dbReference type="Proteomes" id="UP000094526">
    <property type="component" value="Unassembled WGS sequence"/>
</dbReference>
<evidence type="ECO:0000313" key="4">
    <source>
        <dbReference type="Proteomes" id="UP000094526"/>
    </source>
</evidence>
<evidence type="ECO:0000313" key="3">
    <source>
        <dbReference type="EMBL" id="OCT54056.1"/>
    </source>
</evidence>
<gene>
    <name evidence="3" type="ORF">CLCR_10236</name>
</gene>
<evidence type="ECO:0000259" key="2">
    <source>
        <dbReference type="Pfam" id="PF12417"/>
    </source>
</evidence>
<feature type="compositionally biased region" description="Acidic residues" evidence="1">
    <location>
        <begin position="420"/>
        <end position="448"/>
    </location>
</feature>
<proteinExistence type="predicted"/>
<accession>A0A1C1D030</accession>
<dbReference type="AlphaFoldDB" id="A0A1C1D030"/>
<feature type="region of interest" description="Disordered" evidence="1">
    <location>
        <begin position="396"/>
        <end position="448"/>
    </location>
</feature>
<dbReference type="InterPro" id="IPR022137">
    <property type="entry name" value="Znf_prot_DUF3669"/>
</dbReference>
<dbReference type="PANTHER" id="PTHR40780">
    <property type="entry name" value="DUF3669 DOMAIN-CONTAINING PROTEIN"/>
    <property type="match status" value="1"/>
</dbReference>
<name>A0A1C1D030_9EURO</name>
<protein>
    <recommendedName>
        <fullName evidence="2">DUF3669 domain-containing protein</fullName>
    </recommendedName>
</protein>
<dbReference type="OrthoDB" id="2993351at2759"/>
<dbReference type="Pfam" id="PF12417">
    <property type="entry name" value="DUF3669"/>
    <property type="match status" value="1"/>
</dbReference>
<evidence type="ECO:0000256" key="1">
    <source>
        <dbReference type="SAM" id="MobiDB-lite"/>
    </source>
</evidence>
<dbReference type="EMBL" id="LGRB01000008">
    <property type="protein sequence ID" value="OCT54056.1"/>
    <property type="molecule type" value="Genomic_DNA"/>
</dbReference>
<dbReference type="VEuPathDB" id="FungiDB:G647_00953"/>
<comment type="caution">
    <text evidence="3">The sequence shown here is derived from an EMBL/GenBank/DDBJ whole genome shotgun (WGS) entry which is preliminary data.</text>
</comment>
<sequence>MSSESTATTVKEAMACSSNLDELFDQDRAKEILKQTLSVGTVNSETSSSVEPMNEARFLPCDEHQLRDIGRGSCGSVFEVPGTTFAIKKGANTKAIWNDFNLTNHAYNSYFIWAGILSMNFPGRRVPRVPGGQVFNSPDSAEYWDVVLKRFPQGDRSRAAAFHVDRILPVPRPTRMALVRLFYHNDTQTQHNVLSNQANRDCLIRVYLGSNNPSTQAYDVTDTLRNFPLYLDQAKLVGLDITAYAEEMAIGLAILHWQAQIDAADTEFVIGSSTSTTFRTRYPNHQARPPPTSTVDDFARREIQMWMLDYDKCREVDLSAKDAASAVVNQYLVAVTGNDPYFPHPCLDTELWQRFRAAYLKASELILRLRGLEVAVDFPGMLIEKWEEWGEKDMEASEFDPFARDGGGSNEDRGWGSDGLEGEITDSDSEEGGEDDDDDDDEEDEEDD</sequence>
<dbReference type="PANTHER" id="PTHR40780:SF2">
    <property type="entry name" value="DUF3669 DOMAIN-CONTAINING PROTEIN"/>
    <property type="match status" value="1"/>
</dbReference>
<reference evidence="4" key="1">
    <citation type="submission" date="2015-07" db="EMBL/GenBank/DDBJ databases">
        <authorList>
            <person name="Teixeira M.M."/>
            <person name="Souza R.C."/>
            <person name="Almeida L.G."/>
            <person name="Vicente V.A."/>
            <person name="de Hoog S."/>
            <person name="Bocca A.L."/>
            <person name="de Almeida S.R."/>
            <person name="Vasconcelos A.T."/>
            <person name="Felipe M.S."/>
        </authorList>
    </citation>
    <scope>NUCLEOTIDE SEQUENCE [LARGE SCALE GENOMIC DNA]</scope>
    <source>
        <strain evidence="4">KSF</strain>
    </source>
</reference>